<accession>Q5BG30</accession>
<evidence type="ECO:0000256" key="4">
    <source>
        <dbReference type="ARBA" id="ARBA00023136"/>
    </source>
</evidence>
<evidence type="ECO:0000256" key="7">
    <source>
        <dbReference type="SAM" id="Phobius"/>
    </source>
</evidence>
<dbReference type="GO" id="GO:0016020">
    <property type="term" value="C:membrane"/>
    <property type="evidence" value="ECO:0007669"/>
    <property type="project" value="UniProtKB-SubCell"/>
</dbReference>
<feature type="transmembrane region" description="Helical" evidence="7">
    <location>
        <begin position="44"/>
        <end position="69"/>
    </location>
</feature>
<feature type="transmembrane region" description="Helical" evidence="7">
    <location>
        <begin position="12"/>
        <end position="32"/>
    </location>
</feature>
<feature type="region of interest" description="Disordered" evidence="6">
    <location>
        <begin position="319"/>
        <end position="361"/>
    </location>
</feature>
<dbReference type="EMBL" id="BN001308">
    <property type="protein sequence ID" value="CBF89359.1"/>
    <property type="molecule type" value="Genomic_DNA"/>
</dbReference>
<dbReference type="GeneID" id="2876276"/>
<dbReference type="RefSeq" id="XP_658104.1">
    <property type="nucleotide sequence ID" value="XM_653012.1"/>
</dbReference>
<dbReference type="PANTHER" id="PTHR33048:SF113">
    <property type="entry name" value="INTEGRAL MEMBRANE PROTEIN-RELATED"/>
    <property type="match status" value="1"/>
</dbReference>
<organism evidence="9 10">
    <name type="scientific">Emericella nidulans (strain FGSC A4 / ATCC 38163 / CBS 112.46 / NRRL 194 / M139)</name>
    <name type="common">Aspergillus nidulans</name>
    <dbReference type="NCBI Taxonomy" id="227321"/>
    <lineage>
        <taxon>Eukaryota</taxon>
        <taxon>Fungi</taxon>
        <taxon>Dikarya</taxon>
        <taxon>Ascomycota</taxon>
        <taxon>Pezizomycotina</taxon>
        <taxon>Eurotiomycetes</taxon>
        <taxon>Eurotiomycetidae</taxon>
        <taxon>Eurotiales</taxon>
        <taxon>Aspergillaceae</taxon>
        <taxon>Aspergillus</taxon>
        <taxon>Aspergillus subgen. Nidulantes</taxon>
    </lineage>
</organism>
<dbReference type="InParanoid" id="Q5BG30"/>
<feature type="transmembrane region" description="Helical" evidence="7">
    <location>
        <begin position="232"/>
        <end position="254"/>
    </location>
</feature>
<evidence type="ECO:0000256" key="2">
    <source>
        <dbReference type="ARBA" id="ARBA00022692"/>
    </source>
</evidence>
<proteinExistence type="inferred from homology"/>
<feature type="compositionally biased region" description="Polar residues" evidence="6">
    <location>
        <begin position="319"/>
        <end position="335"/>
    </location>
</feature>
<sequence length="390" mass="43184">MADHDDRSGQLRAIAITFIPLVCITMVLRCYMRAKVIRAVGWDDGVMVIALLCYIMHVSCVIGGSFYGLGRKLGLDTDFQRIAVAVKVWRYRLPGELNPKIFSILSFVKPFHTRLLWILLIYTAIHGAYVILADIVRCWPISYNWNQMTLDPRFKGTCITSKQSKIIAYVATGSLLIIDICLASATVAIVVRIPYMDGYAASDALCALSPWPSRPINPLTPDTSDAAVDMLIWAYIELSLGIIAGNLATLGPLFRIWFGIVTSRGNSASTSTPKPTRYFRRPRGVHDMSFPLSTFDETGRNTLRPDKLPIMVTQVQTQHSHSATAHDANNSQEQLTLDHGRARGTSAASSKELALGAGPEPESRMEIYRGTEVMQTFDVDSTVNVAEERV</sequence>
<evidence type="ECO:0000313" key="10">
    <source>
        <dbReference type="Proteomes" id="UP000000560"/>
    </source>
</evidence>
<dbReference type="Pfam" id="PF20684">
    <property type="entry name" value="Fung_rhodopsin"/>
    <property type="match status" value="1"/>
</dbReference>
<dbReference type="Proteomes" id="UP000000560">
    <property type="component" value="Chromosome VIII"/>
</dbReference>
<feature type="transmembrane region" description="Helical" evidence="7">
    <location>
        <begin position="166"/>
        <end position="191"/>
    </location>
</feature>
<evidence type="ECO:0000256" key="1">
    <source>
        <dbReference type="ARBA" id="ARBA00004141"/>
    </source>
</evidence>
<keyword evidence="3 7" id="KW-1133">Transmembrane helix</keyword>
<dbReference type="AlphaFoldDB" id="Q5BG30"/>
<evidence type="ECO:0000256" key="6">
    <source>
        <dbReference type="SAM" id="MobiDB-lite"/>
    </source>
</evidence>
<reference evidence="10" key="1">
    <citation type="journal article" date="2005" name="Nature">
        <title>Sequencing of Aspergillus nidulans and comparative analysis with A. fumigatus and A. oryzae.</title>
        <authorList>
            <person name="Galagan J.E."/>
            <person name="Calvo S.E."/>
            <person name="Cuomo C."/>
            <person name="Ma L.J."/>
            <person name="Wortman J.R."/>
            <person name="Batzoglou S."/>
            <person name="Lee S.I."/>
            <person name="Basturkmen M."/>
            <person name="Spevak C.C."/>
            <person name="Clutterbuck J."/>
            <person name="Kapitonov V."/>
            <person name="Jurka J."/>
            <person name="Scazzocchio C."/>
            <person name="Farman M."/>
            <person name="Butler J."/>
            <person name="Purcell S."/>
            <person name="Harris S."/>
            <person name="Braus G.H."/>
            <person name="Draht O."/>
            <person name="Busch S."/>
            <person name="D'Enfert C."/>
            <person name="Bouchier C."/>
            <person name="Goldman G.H."/>
            <person name="Bell-Pedersen D."/>
            <person name="Griffiths-Jones S."/>
            <person name="Doonan J.H."/>
            <person name="Yu J."/>
            <person name="Vienken K."/>
            <person name="Pain A."/>
            <person name="Freitag M."/>
            <person name="Selker E.U."/>
            <person name="Archer D.B."/>
            <person name="Penalva M.A."/>
            <person name="Oakley B.R."/>
            <person name="Momany M."/>
            <person name="Tanaka T."/>
            <person name="Kumagai T."/>
            <person name="Asai K."/>
            <person name="Machida M."/>
            <person name="Nierman W.C."/>
            <person name="Denning D.W."/>
            <person name="Caddick M."/>
            <person name="Hynes M."/>
            <person name="Paoletti M."/>
            <person name="Fischer R."/>
            <person name="Miller B."/>
            <person name="Dyer P."/>
            <person name="Sachs M.S."/>
            <person name="Osmani S.A."/>
            <person name="Birren B.W."/>
        </authorList>
    </citation>
    <scope>NUCLEOTIDE SEQUENCE [LARGE SCALE GENOMIC DNA]</scope>
    <source>
        <strain evidence="10">FGSC A4 / ATCC 38163 / CBS 112.46 / NRRL 194 / M139</strain>
    </source>
</reference>
<evidence type="ECO:0000313" key="9">
    <source>
        <dbReference type="EMBL" id="CBF89359.1"/>
    </source>
</evidence>
<dbReference type="KEGG" id="ani:ANIA_00500"/>
<protein>
    <recommendedName>
        <fullName evidence="8">Rhodopsin domain-containing protein</fullName>
    </recommendedName>
</protein>
<keyword evidence="4 7" id="KW-0472">Membrane</keyword>
<name>Q5BG30_EMENI</name>
<dbReference type="InterPro" id="IPR052337">
    <property type="entry name" value="SAT4-like"/>
</dbReference>
<comment type="subcellular location">
    <subcellularLocation>
        <location evidence="1">Membrane</location>
        <topology evidence="1">Multi-pass membrane protein</topology>
    </subcellularLocation>
</comment>
<accession>C8VSX7</accession>
<dbReference type="OMA" id="HDANNSQ"/>
<dbReference type="HOGENOM" id="CLU_028200_3_4_1"/>
<reference evidence="10" key="2">
    <citation type="journal article" date="2009" name="Fungal Genet. Biol.">
        <title>The 2008 update of the Aspergillus nidulans genome annotation: a community effort.</title>
        <authorList>
            <person name="Wortman J.R."/>
            <person name="Gilsenan J.M."/>
            <person name="Joardar V."/>
            <person name="Deegan J."/>
            <person name="Clutterbuck J."/>
            <person name="Andersen M.R."/>
            <person name="Archer D."/>
            <person name="Bencina M."/>
            <person name="Braus G."/>
            <person name="Coutinho P."/>
            <person name="von Dohren H."/>
            <person name="Doonan J."/>
            <person name="Driessen A.J."/>
            <person name="Durek P."/>
            <person name="Espeso E."/>
            <person name="Fekete E."/>
            <person name="Flipphi M."/>
            <person name="Estrada C.G."/>
            <person name="Geysens S."/>
            <person name="Goldman G."/>
            <person name="de Groot P.W."/>
            <person name="Hansen K."/>
            <person name="Harris S.D."/>
            <person name="Heinekamp T."/>
            <person name="Helmstaedt K."/>
            <person name="Henrissat B."/>
            <person name="Hofmann G."/>
            <person name="Homan T."/>
            <person name="Horio T."/>
            <person name="Horiuchi H."/>
            <person name="James S."/>
            <person name="Jones M."/>
            <person name="Karaffa L."/>
            <person name="Karanyi Z."/>
            <person name="Kato M."/>
            <person name="Keller N."/>
            <person name="Kelly D.E."/>
            <person name="Kiel J.A."/>
            <person name="Kim J.M."/>
            <person name="van der Klei I.J."/>
            <person name="Klis F.M."/>
            <person name="Kovalchuk A."/>
            <person name="Krasevec N."/>
            <person name="Kubicek C.P."/>
            <person name="Liu B."/>
            <person name="Maccabe A."/>
            <person name="Meyer V."/>
            <person name="Mirabito P."/>
            <person name="Miskei M."/>
            <person name="Mos M."/>
            <person name="Mullins J."/>
            <person name="Nelson D.R."/>
            <person name="Nielsen J."/>
            <person name="Oakley B.R."/>
            <person name="Osmani S.A."/>
            <person name="Pakula T."/>
            <person name="Paszewski A."/>
            <person name="Paulsen I."/>
            <person name="Pilsyk S."/>
            <person name="Pocsi I."/>
            <person name="Punt P.J."/>
            <person name="Ram A.F."/>
            <person name="Ren Q."/>
            <person name="Robellet X."/>
            <person name="Robson G."/>
            <person name="Seiboth B."/>
            <person name="van Solingen P."/>
            <person name="Specht T."/>
            <person name="Sun J."/>
            <person name="Taheri-Talesh N."/>
            <person name="Takeshita N."/>
            <person name="Ussery D."/>
            <person name="vanKuyk P.A."/>
            <person name="Visser H."/>
            <person name="van de Vondervoort P.J."/>
            <person name="de Vries R.P."/>
            <person name="Walton J."/>
            <person name="Xiang X."/>
            <person name="Xiong Y."/>
            <person name="Zeng A.P."/>
            <person name="Brandt B.W."/>
            <person name="Cornell M.J."/>
            <person name="van den Hondel C.A."/>
            <person name="Visser J."/>
            <person name="Oliver S.G."/>
            <person name="Turner G."/>
        </authorList>
    </citation>
    <scope>GENOME REANNOTATION</scope>
    <source>
        <strain evidence="10">FGSC A4 / ATCC 38163 / CBS 112.46 / NRRL 194 / M139</strain>
    </source>
</reference>
<feature type="domain" description="Rhodopsin" evidence="8">
    <location>
        <begin position="28"/>
        <end position="190"/>
    </location>
</feature>
<gene>
    <name evidence="9" type="ORF">ANIA_00500</name>
</gene>
<dbReference type="InterPro" id="IPR049326">
    <property type="entry name" value="Rhodopsin_dom_fungi"/>
</dbReference>
<evidence type="ECO:0000256" key="3">
    <source>
        <dbReference type="ARBA" id="ARBA00022989"/>
    </source>
</evidence>
<evidence type="ECO:0000259" key="8">
    <source>
        <dbReference type="Pfam" id="PF20684"/>
    </source>
</evidence>
<dbReference type="OrthoDB" id="3923077at2759"/>
<evidence type="ECO:0000256" key="5">
    <source>
        <dbReference type="ARBA" id="ARBA00038359"/>
    </source>
</evidence>
<keyword evidence="10" id="KW-1185">Reference proteome</keyword>
<keyword evidence="2 7" id="KW-0812">Transmembrane</keyword>
<comment type="similarity">
    <text evidence="5">Belongs to the SAT4 family.</text>
</comment>
<feature type="transmembrane region" description="Helical" evidence="7">
    <location>
        <begin position="115"/>
        <end position="136"/>
    </location>
</feature>
<dbReference type="PANTHER" id="PTHR33048">
    <property type="entry name" value="PTH11-LIKE INTEGRAL MEMBRANE PROTEIN (AFU_ORTHOLOGUE AFUA_5G11245)"/>
    <property type="match status" value="1"/>
</dbReference>
<dbReference type="eggNOG" id="ENOG502R8GX">
    <property type="taxonomic scope" value="Eukaryota"/>
</dbReference>